<keyword evidence="1" id="KW-0547">Nucleotide-binding</keyword>
<gene>
    <name evidence="2" type="ORF">CGOC_LOCUS12663</name>
</gene>
<dbReference type="OrthoDB" id="5858346at2759"/>
<keyword evidence="1" id="KW-0808">Transferase</keyword>
<proteinExistence type="predicted"/>
<keyword evidence="1" id="KW-0067">ATP-binding</keyword>
<name>A0A3P7NWV1_CYLGO</name>
<reference evidence="2 3" key="1">
    <citation type="submission" date="2018-11" db="EMBL/GenBank/DDBJ databases">
        <authorList>
            <consortium name="Pathogen Informatics"/>
        </authorList>
    </citation>
    <scope>NUCLEOTIDE SEQUENCE [LARGE SCALE GENOMIC DNA]</scope>
</reference>
<feature type="non-terminal residue" evidence="2">
    <location>
        <position position="182"/>
    </location>
</feature>
<dbReference type="Pfam" id="PF06090">
    <property type="entry name" value="Ins_P5_2-kin"/>
    <property type="match status" value="1"/>
</dbReference>
<evidence type="ECO:0000313" key="2">
    <source>
        <dbReference type="EMBL" id="VDN34531.1"/>
    </source>
</evidence>
<dbReference type="EMBL" id="UYRV01124792">
    <property type="protein sequence ID" value="VDN34531.1"/>
    <property type="molecule type" value="Genomic_DNA"/>
</dbReference>
<dbReference type="InterPro" id="IPR009286">
    <property type="entry name" value="Ins_P5_2-kin"/>
</dbReference>
<keyword evidence="1" id="KW-0418">Kinase</keyword>
<evidence type="ECO:0000313" key="3">
    <source>
        <dbReference type="Proteomes" id="UP000271889"/>
    </source>
</evidence>
<dbReference type="GO" id="GO:0005524">
    <property type="term" value="F:ATP binding"/>
    <property type="evidence" value="ECO:0007669"/>
    <property type="project" value="UniProtKB-KW"/>
</dbReference>
<protein>
    <recommendedName>
        <fullName evidence="1">Inositol-pentakisphosphate 2-kinase</fullName>
        <ecNumber evidence="1">2.7.1.158</ecNumber>
    </recommendedName>
</protein>
<dbReference type="Proteomes" id="UP000271889">
    <property type="component" value="Unassembled WGS sequence"/>
</dbReference>
<accession>A0A3P7NWV1</accession>
<comment type="catalytic activity">
    <reaction evidence="1">
        <text>1D-myo-inositol 1,3,4,5,6-pentakisphosphate + ATP = 1D-myo-inositol hexakisphosphate + ADP + H(+)</text>
        <dbReference type="Rhea" id="RHEA:20313"/>
        <dbReference type="ChEBI" id="CHEBI:15378"/>
        <dbReference type="ChEBI" id="CHEBI:30616"/>
        <dbReference type="ChEBI" id="CHEBI:57733"/>
        <dbReference type="ChEBI" id="CHEBI:58130"/>
        <dbReference type="ChEBI" id="CHEBI:456216"/>
        <dbReference type="EC" id="2.7.1.158"/>
    </reaction>
</comment>
<dbReference type="EC" id="2.7.1.158" evidence="1"/>
<organism evidence="2 3">
    <name type="scientific">Cylicostephanus goldi</name>
    <name type="common">Nematode worm</name>
    <dbReference type="NCBI Taxonomy" id="71465"/>
    <lineage>
        <taxon>Eukaryota</taxon>
        <taxon>Metazoa</taxon>
        <taxon>Ecdysozoa</taxon>
        <taxon>Nematoda</taxon>
        <taxon>Chromadorea</taxon>
        <taxon>Rhabditida</taxon>
        <taxon>Rhabditina</taxon>
        <taxon>Rhabditomorpha</taxon>
        <taxon>Strongyloidea</taxon>
        <taxon>Strongylidae</taxon>
        <taxon>Cylicostephanus</taxon>
    </lineage>
</organism>
<comment type="function">
    <text evidence="1">Phosphorylates Ins(1,3,4,5,6)P5 at position 2 to form Ins(1,2,3,4,5,6)P6 (InsP6 or phytate).</text>
</comment>
<sequence>MEDNVWIMIVWRFAKARKSGLLTWKAKSELVNQYMERMVSPFFDSVYLVSPKIIEMNVEDVHQLAKIPSLPANLKLEQFDELLALPSDLSFLPLANIPRNVLRLTALEMLDATRIPKHLISYIGPTITVEIKPKQGFYQNHLSMDIPYCNNCILQQHFLPFTMILKGLLLAREMRFGPFRAD</sequence>
<evidence type="ECO:0000256" key="1">
    <source>
        <dbReference type="RuleBase" id="RU364126"/>
    </source>
</evidence>
<dbReference type="AlphaFoldDB" id="A0A3P7NWV1"/>
<keyword evidence="3" id="KW-1185">Reference proteome</keyword>
<dbReference type="GO" id="GO:0035299">
    <property type="term" value="F:inositol-1,3,4,5,6-pentakisphosphate 2-kinase activity"/>
    <property type="evidence" value="ECO:0007669"/>
    <property type="project" value="UniProtKB-EC"/>
</dbReference>
<comment type="domain">
    <text evidence="1">The EXKPK motif is conserved in inositol-pentakisphosphate 2-kinases of both family 1 and 2.</text>
</comment>